<dbReference type="InterPro" id="IPR001278">
    <property type="entry name" value="Arg-tRNA-ligase"/>
</dbReference>
<dbReference type="Gene3D" id="1.10.730.10">
    <property type="entry name" value="Isoleucyl-tRNA Synthetase, Domain 1"/>
    <property type="match status" value="1"/>
</dbReference>
<feature type="non-terminal residue" evidence="4">
    <location>
        <position position="1"/>
    </location>
</feature>
<protein>
    <submittedName>
        <fullName evidence="4">Arginine--tRNA ligase</fullName>
        <ecNumber evidence="4">6.1.1.19</ecNumber>
    </submittedName>
</protein>
<dbReference type="SUPFAM" id="SSF47323">
    <property type="entry name" value="Anticodon-binding domain of a subclass of class I aminoacyl-tRNA synthetases"/>
    <property type="match status" value="1"/>
</dbReference>
<dbReference type="PANTHER" id="PTHR11956:SF5">
    <property type="entry name" value="ARGININE--TRNA LIGASE, CYTOPLASMIC"/>
    <property type="match status" value="1"/>
</dbReference>
<dbReference type="EMBL" id="JAHZIK010003614">
    <property type="protein sequence ID" value="MBW7462133.1"/>
    <property type="molecule type" value="Genomic_DNA"/>
</dbReference>
<keyword evidence="2" id="KW-0547">Nucleotide-binding</keyword>
<keyword evidence="1 4" id="KW-0436">Ligase</keyword>
<sequence length="122" mass="13284">LAGRREIAEAVGIGAIIFGDLKHGRQLEVNFSLDEALRFEGETGPYLQYTAARAYKLLDKGGLTIDEAMQAVRDGALQKEGSFLSLPAAWTCLKTLTAYPVAIRETVKANEPSILARYLLDA</sequence>
<gene>
    <name evidence="4" type="ORF">K0U00_49600</name>
</gene>
<organism evidence="4 5">
    <name type="scientific">Paenibacillus sepulcri</name>
    <dbReference type="NCBI Taxonomy" id="359917"/>
    <lineage>
        <taxon>Bacteria</taxon>
        <taxon>Bacillati</taxon>
        <taxon>Bacillota</taxon>
        <taxon>Bacilli</taxon>
        <taxon>Bacillales</taxon>
        <taxon>Paenibacillaceae</taxon>
        <taxon>Paenibacillus</taxon>
    </lineage>
</organism>
<dbReference type="InterPro" id="IPR009080">
    <property type="entry name" value="tRNAsynth_Ia_anticodon-bd"/>
</dbReference>
<dbReference type="Proteomes" id="UP001519887">
    <property type="component" value="Unassembled WGS sequence"/>
</dbReference>
<evidence type="ECO:0000313" key="4">
    <source>
        <dbReference type="EMBL" id="MBW7462133.1"/>
    </source>
</evidence>
<keyword evidence="3" id="KW-0067">ATP-binding</keyword>
<proteinExistence type="predicted"/>
<reference evidence="4 5" key="1">
    <citation type="submission" date="2021-07" db="EMBL/GenBank/DDBJ databases">
        <title>Paenibacillus radiodurans sp. nov., isolated from the southeastern edge of Tengger Desert.</title>
        <authorList>
            <person name="Zhang G."/>
        </authorList>
    </citation>
    <scope>NUCLEOTIDE SEQUENCE [LARGE SCALE GENOMIC DNA]</scope>
    <source>
        <strain evidence="4 5">CCM 7311</strain>
    </source>
</reference>
<dbReference type="Gene3D" id="3.40.50.620">
    <property type="entry name" value="HUPs"/>
    <property type="match status" value="1"/>
</dbReference>
<feature type="non-terminal residue" evidence="4">
    <location>
        <position position="122"/>
    </location>
</feature>
<evidence type="ECO:0000313" key="5">
    <source>
        <dbReference type="Proteomes" id="UP001519887"/>
    </source>
</evidence>
<dbReference type="InterPro" id="IPR014729">
    <property type="entry name" value="Rossmann-like_a/b/a_fold"/>
</dbReference>
<dbReference type="PANTHER" id="PTHR11956">
    <property type="entry name" value="ARGINYL-TRNA SYNTHETASE"/>
    <property type="match status" value="1"/>
</dbReference>
<dbReference type="EC" id="6.1.1.19" evidence="4"/>
<evidence type="ECO:0000256" key="3">
    <source>
        <dbReference type="ARBA" id="ARBA00022840"/>
    </source>
</evidence>
<dbReference type="GO" id="GO:0004814">
    <property type="term" value="F:arginine-tRNA ligase activity"/>
    <property type="evidence" value="ECO:0007669"/>
    <property type="project" value="UniProtKB-EC"/>
</dbReference>
<name>A0ABS7CMG8_9BACL</name>
<keyword evidence="5" id="KW-1185">Reference proteome</keyword>
<evidence type="ECO:0000256" key="2">
    <source>
        <dbReference type="ARBA" id="ARBA00022741"/>
    </source>
</evidence>
<comment type="caution">
    <text evidence="4">The sequence shown here is derived from an EMBL/GenBank/DDBJ whole genome shotgun (WGS) entry which is preliminary data.</text>
</comment>
<evidence type="ECO:0000256" key="1">
    <source>
        <dbReference type="ARBA" id="ARBA00022598"/>
    </source>
</evidence>
<accession>A0ABS7CMG8</accession>